<proteinExistence type="predicted"/>
<dbReference type="EMBL" id="QDEB01018096">
    <property type="protein sequence ID" value="RZC41336.1"/>
    <property type="molecule type" value="Genomic_DNA"/>
</dbReference>
<evidence type="ECO:0000313" key="2">
    <source>
        <dbReference type="Proteomes" id="UP000292052"/>
    </source>
</evidence>
<keyword evidence="2" id="KW-1185">Reference proteome</keyword>
<dbReference type="OrthoDB" id="9996331at2759"/>
<organism evidence="1 2">
    <name type="scientific">Asbolus verrucosus</name>
    <name type="common">Desert ironclad beetle</name>
    <dbReference type="NCBI Taxonomy" id="1661398"/>
    <lineage>
        <taxon>Eukaryota</taxon>
        <taxon>Metazoa</taxon>
        <taxon>Ecdysozoa</taxon>
        <taxon>Arthropoda</taxon>
        <taxon>Hexapoda</taxon>
        <taxon>Insecta</taxon>
        <taxon>Pterygota</taxon>
        <taxon>Neoptera</taxon>
        <taxon>Endopterygota</taxon>
        <taxon>Coleoptera</taxon>
        <taxon>Polyphaga</taxon>
        <taxon>Cucujiformia</taxon>
        <taxon>Tenebrionidae</taxon>
        <taxon>Pimeliinae</taxon>
        <taxon>Asbolus</taxon>
    </lineage>
</organism>
<comment type="caution">
    <text evidence="1">The sequence shown here is derived from an EMBL/GenBank/DDBJ whole genome shotgun (WGS) entry which is preliminary data.</text>
</comment>
<reference evidence="1 2" key="1">
    <citation type="submission" date="2017-03" db="EMBL/GenBank/DDBJ databases">
        <title>Genome of the blue death feigning beetle - Asbolus verrucosus.</title>
        <authorList>
            <person name="Rider S.D."/>
        </authorList>
    </citation>
    <scope>NUCLEOTIDE SEQUENCE [LARGE SCALE GENOMIC DNA]</scope>
    <source>
        <strain evidence="1">Butters</strain>
        <tissue evidence="1">Head and leg muscle</tissue>
    </source>
</reference>
<name>A0A482W862_ASBVE</name>
<feature type="non-terminal residue" evidence="1">
    <location>
        <position position="30"/>
    </location>
</feature>
<dbReference type="Proteomes" id="UP000292052">
    <property type="component" value="Unassembled WGS sequence"/>
</dbReference>
<sequence>MLAREHRVARLEYAREYVNWQNDDWRRVFF</sequence>
<evidence type="ECO:0000313" key="1">
    <source>
        <dbReference type="EMBL" id="RZC41336.1"/>
    </source>
</evidence>
<gene>
    <name evidence="1" type="ORF">BDFB_014906</name>
</gene>
<dbReference type="AlphaFoldDB" id="A0A482W862"/>
<accession>A0A482W862</accession>
<protein>
    <submittedName>
        <fullName evidence="1">Uncharacterized protein</fullName>
    </submittedName>
</protein>